<dbReference type="EMBL" id="CFOH01001056">
    <property type="protein sequence ID" value="CFE77840.1"/>
    <property type="molecule type" value="Genomic_DNA"/>
</dbReference>
<dbReference type="Proteomes" id="UP000045842">
    <property type="component" value="Unassembled WGS sequence"/>
</dbReference>
<evidence type="ECO:0000313" key="5">
    <source>
        <dbReference type="EMBL" id="COW96997.1"/>
    </source>
</evidence>
<dbReference type="EMBL" id="CSAD01001251">
    <property type="protein sequence ID" value="COX00504.1"/>
    <property type="molecule type" value="Genomic_DNA"/>
</dbReference>
<protein>
    <submittedName>
        <fullName evidence="5">Uncharacterized protein</fullName>
    </submittedName>
</protein>
<reference evidence="5" key="2">
    <citation type="submission" date="2015-03" db="EMBL/GenBank/DDBJ databases">
        <authorList>
            <person name="Murphy D."/>
        </authorList>
    </citation>
    <scope>NUCLEOTIDE SEQUENCE [LARGE SCALE GENOMIC DNA]</scope>
    <source>
        <strain evidence="5">K00500041</strain>
    </source>
</reference>
<organism evidence="5 7">
    <name type="scientific">Mycobacterium tuberculosis</name>
    <dbReference type="NCBI Taxonomy" id="1773"/>
    <lineage>
        <taxon>Bacteria</taxon>
        <taxon>Bacillati</taxon>
        <taxon>Actinomycetota</taxon>
        <taxon>Actinomycetes</taxon>
        <taxon>Mycobacteriales</taxon>
        <taxon>Mycobacteriaceae</taxon>
        <taxon>Mycobacterium</taxon>
        <taxon>Mycobacterium tuberculosis complex</taxon>
    </lineage>
</organism>
<dbReference type="Proteomes" id="UP000048289">
    <property type="component" value="Unassembled WGS sequence"/>
</dbReference>
<reference evidence="7 8" key="1">
    <citation type="submission" date="2015-03" db="EMBL/GenBank/DDBJ databases">
        <authorList>
            <consortium name="Pathogen Informatics"/>
        </authorList>
    </citation>
    <scope>NUCLEOTIDE SEQUENCE [LARGE SCALE GENOMIC DNA]</scope>
    <source>
        <strain evidence="4 11">Bir 185</strain>
        <strain evidence="6 8">G09801536</strain>
        <strain evidence="2 10">G09901357</strain>
        <strain evidence="3 9">H09601792</strain>
        <strain evidence="7">K00500041</strain>
    </source>
</reference>
<proteinExistence type="predicted"/>
<sequence length="81" mass="8781">MCRQPVALGDLGRSEQGGLGKAAAQVEHPDRDRIVGDHLQQVAVSADHDYRVAALPGCQRAQHVVGFESRGACHRDPERVQ</sequence>
<dbReference type="Proteomes" id="UP000038802">
    <property type="component" value="Unassembled WGS sequence"/>
</dbReference>
<name>A0A0U0TXM6_MYCTX</name>
<evidence type="ECO:0000313" key="6">
    <source>
        <dbReference type="EMBL" id="COX00504.1"/>
    </source>
</evidence>
<evidence type="ECO:0000313" key="8">
    <source>
        <dbReference type="Proteomes" id="UP000045842"/>
    </source>
</evidence>
<gene>
    <name evidence="6" type="ORF">ERS007679_04559</name>
    <name evidence="2" type="ORF">ERS007681_04522</name>
    <name evidence="3" type="ORF">ERS007688_04070</name>
    <name evidence="5" type="ORF">ERS007703_04544</name>
    <name evidence="4" type="ORF">ERS027659_02688</name>
</gene>
<dbReference type="Proteomes" id="UP000046947">
    <property type="component" value="Unassembled WGS sequence"/>
</dbReference>
<dbReference type="Proteomes" id="UP000050164">
    <property type="component" value="Unassembled WGS sequence"/>
</dbReference>
<evidence type="ECO:0000313" key="10">
    <source>
        <dbReference type="Proteomes" id="UP000048289"/>
    </source>
</evidence>
<accession>A0A0U0TXM6</accession>
<dbReference type="EMBL" id="CFOE01001143">
    <property type="protein sequence ID" value="CFE48522.1"/>
    <property type="molecule type" value="Genomic_DNA"/>
</dbReference>
<evidence type="ECO:0000313" key="7">
    <source>
        <dbReference type="Proteomes" id="UP000038802"/>
    </source>
</evidence>
<evidence type="ECO:0000313" key="3">
    <source>
        <dbReference type="EMBL" id="CFE77840.1"/>
    </source>
</evidence>
<evidence type="ECO:0000313" key="9">
    <source>
        <dbReference type="Proteomes" id="UP000046947"/>
    </source>
</evidence>
<evidence type="ECO:0000313" key="4">
    <source>
        <dbReference type="EMBL" id="CKS13650.1"/>
    </source>
</evidence>
<feature type="region of interest" description="Disordered" evidence="1">
    <location>
        <begin position="1"/>
        <end position="26"/>
    </location>
</feature>
<dbReference type="AlphaFoldDB" id="A0A0U0TXM6"/>
<dbReference type="EMBL" id="CSAE01000825">
    <property type="protein sequence ID" value="COW96997.1"/>
    <property type="molecule type" value="Genomic_DNA"/>
</dbReference>
<dbReference type="EMBL" id="CNFT01000675">
    <property type="protein sequence ID" value="CKS13650.1"/>
    <property type="molecule type" value="Genomic_DNA"/>
</dbReference>
<evidence type="ECO:0000313" key="2">
    <source>
        <dbReference type="EMBL" id="CFE48522.1"/>
    </source>
</evidence>
<evidence type="ECO:0000313" key="11">
    <source>
        <dbReference type="Proteomes" id="UP000050164"/>
    </source>
</evidence>
<evidence type="ECO:0000256" key="1">
    <source>
        <dbReference type="SAM" id="MobiDB-lite"/>
    </source>
</evidence>